<reference evidence="18" key="1">
    <citation type="submission" date="2017-02" db="UniProtKB">
        <authorList>
            <consortium name="WormBaseParasite"/>
        </authorList>
    </citation>
    <scope>IDENTIFICATION</scope>
</reference>
<accession>A0A0N4UG02</accession>
<sequence>MSVDESRGSTPSVEASESPSPAPSSSQTPICSSFSNGLTVDFSRFDSPGPHSKNLAARLQLNRLRNGQIDESQFIKRPLNAYMIWTQEERKKILAQDPTLKMNDVSRMMGEKWKMLSEKEKKPFFEKSKQNKLEHKKVLKDNPNLFYHPQRKKMLKALAAKNELNQMNDIDGSSSFGTSGSQSPTFFSPPIKTTPIPSSGTLMVAEALNTQSPQRSQNTFSSPMQNSVFNHISQRNFCHNSTGKFQQNSSNKTHYANRANLQRLLDLYYISLCQPAFPEKGENNNMGSPQYYLDQYHQLNHQLTASHNYGSQGLT</sequence>
<name>A0A0N4UG02_DRAME</name>
<dbReference type="InterPro" id="IPR009071">
    <property type="entry name" value="HMG_box_dom"/>
</dbReference>
<reference evidence="15 17" key="2">
    <citation type="submission" date="2018-11" db="EMBL/GenBank/DDBJ databases">
        <authorList>
            <consortium name="Pathogen Informatics"/>
        </authorList>
    </citation>
    <scope>NUCLEOTIDE SEQUENCE [LARGE SCALE GENOMIC DNA]</scope>
</reference>
<dbReference type="EMBL" id="UYYG01001184">
    <property type="protein sequence ID" value="VDN59532.1"/>
    <property type="molecule type" value="Genomic_DNA"/>
</dbReference>
<evidence type="ECO:0000256" key="3">
    <source>
        <dbReference type="ARBA" id="ARBA00019052"/>
    </source>
</evidence>
<keyword evidence="8" id="KW-0010">Activator</keyword>
<evidence type="ECO:0000256" key="2">
    <source>
        <dbReference type="ARBA" id="ARBA00005998"/>
    </source>
</evidence>
<keyword evidence="7 12" id="KW-0238">DNA-binding</keyword>
<dbReference type="InterPro" id="IPR036910">
    <property type="entry name" value="HMG_box_dom_sf"/>
</dbReference>
<dbReference type="PROSITE" id="PS50118">
    <property type="entry name" value="HMG_BOX_2"/>
    <property type="match status" value="1"/>
</dbReference>
<dbReference type="GO" id="GO:0000978">
    <property type="term" value="F:RNA polymerase II cis-regulatory region sequence-specific DNA binding"/>
    <property type="evidence" value="ECO:0007669"/>
    <property type="project" value="TreeGrafter"/>
</dbReference>
<dbReference type="GO" id="GO:0016607">
    <property type="term" value="C:nuclear speck"/>
    <property type="evidence" value="ECO:0007669"/>
    <property type="project" value="UniProtKB-SubCell"/>
</dbReference>
<feature type="domain" description="HMG box" evidence="14">
    <location>
        <begin position="75"/>
        <end position="143"/>
    </location>
</feature>
<keyword evidence="4" id="KW-0221">Differentiation</keyword>
<keyword evidence="9" id="KW-0804">Transcription</keyword>
<dbReference type="STRING" id="318479.A0A0N4UG02"/>
<evidence type="ECO:0000313" key="15">
    <source>
        <dbReference type="EMBL" id="VDN59532.1"/>
    </source>
</evidence>
<evidence type="ECO:0000256" key="8">
    <source>
        <dbReference type="ARBA" id="ARBA00023159"/>
    </source>
</evidence>
<organism evidence="16 18">
    <name type="scientific">Dracunculus medinensis</name>
    <name type="common">Guinea worm</name>
    <dbReference type="NCBI Taxonomy" id="318479"/>
    <lineage>
        <taxon>Eukaryota</taxon>
        <taxon>Metazoa</taxon>
        <taxon>Ecdysozoa</taxon>
        <taxon>Nematoda</taxon>
        <taxon>Chromadorea</taxon>
        <taxon>Rhabditida</taxon>
        <taxon>Spirurina</taxon>
        <taxon>Dracunculoidea</taxon>
        <taxon>Dracunculidae</taxon>
        <taxon>Dracunculus</taxon>
    </lineage>
</organism>
<evidence type="ECO:0000256" key="7">
    <source>
        <dbReference type="ARBA" id="ARBA00023125"/>
    </source>
</evidence>
<dbReference type="GO" id="GO:0007548">
    <property type="term" value="P:sex differentiation"/>
    <property type="evidence" value="ECO:0007669"/>
    <property type="project" value="UniProtKB-KW"/>
</dbReference>
<dbReference type="SMART" id="SM00398">
    <property type="entry name" value="HMG"/>
    <property type="match status" value="1"/>
</dbReference>
<dbReference type="Proteomes" id="UP000274756">
    <property type="component" value="Unassembled WGS sequence"/>
</dbReference>
<dbReference type="GO" id="GO:0005516">
    <property type="term" value="F:calmodulin binding"/>
    <property type="evidence" value="ECO:0007669"/>
    <property type="project" value="UniProtKB-KW"/>
</dbReference>
<keyword evidence="5" id="KW-0112">Calmodulin-binding</keyword>
<keyword evidence="12" id="KW-0539">Nucleus</keyword>
<dbReference type="WBParaSite" id="DME_0000639401-mRNA-1">
    <property type="protein sequence ID" value="DME_0000639401-mRNA-1"/>
    <property type="gene ID" value="DME_0000639401"/>
</dbReference>
<dbReference type="OrthoDB" id="6247875at2759"/>
<dbReference type="GO" id="GO:0001228">
    <property type="term" value="F:DNA-binding transcription activator activity, RNA polymerase II-specific"/>
    <property type="evidence" value="ECO:0007669"/>
    <property type="project" value="TreeGrafter"/>
</dbReference>
<comment type="similarity">
    <text evidence="2">Belongs to the SRY family.</text>
</comment>
<feature type="DNA-binding region" description="HMG box" evidence="12">
    <location>
        <begin position="75"/>
        <end position="143"/>
    </location>
</feature>
<evidence type="ECO:0000313" key="16">
    <source>
        <dbReference type="Proteomes" id="UP000038040"/>
    </source>
</evidence>
<dbReference type="Proteomes" id="UP000038040">
    <property type="component" value="Unplaced"/>
</dbReference>
<evidence type="ECO:0000259" key="14">
    <source>
        <dbReference type="PROSITE" id="PS50118"/>
    </source>
</evidence>
<feature type="region of interest" description="Disordered" evidence="13">
    <location>
        <begin position="1"/>
        <end position="31"/>
    </location>
</feature>
<feature type="compositionally biased region" description="Low complexity" evidence="13">
    <location>
        <begin position="9"/>
        <end position="29"/>
    </location>
</feature>
<dbReference type="AlphaFoldDB" id="A0A0N4UG02"/>
<evidence type="ECO:0000256" key="13">
    <source>
        <dbReference type="SAM" id="MobiDB-lite"/>
    </source>
</evidence>
<dbReference type="InterPro" id="IPR050140">
    <property type="entry name" value="SRY-related_HMG-box_TF-like"/>
</dbReference>
<dbReference type="PANTHER" id="PTHR10270">
    <property type="entry name" value="SOX TRANSCRIPTION FACTOR"/>
    <property type="match status" value="1"/>
</dbReference>
<evidence type="ECO:0000256" key="12">
    <source>
        <dbReference type="PROSITE-ProRule" id="PRU00267"/>
    </source>
</evidence>
<dbReference type="Pfam" id="PF00505">
    <property type="entry name" value="HMG_box"/>
    <property type="match status" value="1"/>
</dbReference>
<evidence type="ECO:0000256" key="11">
    <source>
        <dbReference type="ARBA" id="ARBA00045821"/>
    </source>
</evidence>
<proteinExistence type="inferred from homology"/>
<feature type="region of interest" description="Disordered" evidence="13">
    <location>
        <begin position="169"/>
        <end position="192"/>
    </location>
</feature>
<evidence type="ECO:0000256" key="6">
    <source>
        <dbReference type="ARBA" id="ARBA00022928"/>
    </source>
</evidence>
<evidence type="ECO:0000256" key="10">
    <source>
        <dbReference type="ARBA" id="ARBA00032498"/>
    </source>
</evidence>
<evidence type="ECO:0000256" key="4">
    <source>
        <dbReference type="ARBA" id="ARBA00022782"/>
    </source>
</evidence>
<comment type="subcellular location">
    <subcellularLocation>
        <location evidence="1">Nucleus speckle</location>
    </subcellularLocation>
</comment>
<dbReference type="SUPFAM" id="SSF47095">
    <property type="entry name" value="HMG-box"/>
    <property type="match status" value="1"/>
</dbReference>
<evidence type="ECO:0000313" key="18">
    <source>
        <dbReference type="WBParaSite" id="DME_0000639401-mRNA-1"/>
    </source>
</evidence>
<dbReference type="PANTHER" id="PTHR10270:SF161">
    <property type="entry name" value="SEX-DETERMINING REGION Y PROTEIN"/>
    <property type="match status" value="1"/>
</dbReference>
<dbReference type="GO" id="GO:0030154">
    <property type="term" value="P:cell differentiation"/>
    <property type="evidence" value="ECO:0007669"/>
    <property type="project" value="UniProtKB-KW"/>
</dbReference>
<gene>
    <name evidence="15" type="ORF">DME_LOCUS9505</name>
</gene>
<keyword evidence="6" id="KW-0726">Sexual differentiation</keyword>
<keyword evidence="17" id="KW-1185">Reference proteome</keyword>
<feature type="compositionally biased region" description="Low complexity" evidence="13">
    <location>
        <begin position="172"/>
        <end position="192"/>
    </location>
</feature>
<evidence type="ECO:0000256" key="5">
    <source>
        <dbReference type="ARBA" id="ARBA00022860"/>
    </source>
</evidence>
<evidence type="ECO:0000313" key="17">
    <source>
        <dbReference type="Proteomes" id="UP000274756"/>
    </source>
</evidence>
<protein>
    <recommendedName>
        <fullName evidence="3">Sex-determining region Y protein</fullName>
    </recommendedName>
    <alternativeName>
        <fullName evidence="10">Testis-determining factor</fullName>
    </alternativeName>
</protein>
<dbReference type="Gene3D" id="1.10.30.10">
    <property type="entry name" value="High mobility group box domain"/>
    <property type="match status" value="1"/>
</dbReference>
<comment type="function">
    <text evidence="11">Transcriptional regulator that controls a genetic switch in male development. It is necessary and sufficient for initiating male sex determination by directing the development of supporting cell precursors (pre-Sertoli cells) as Sertoli rather than granulosa cells. Involved in different aspects of gene regulation including promoter activation or repression. Binds to the DNA consensus sequence 5'-[AT]AACAA[AT]-3'. SRY HMG box recognizes DNA by partial intercalation in the minor groove and promotes DNA bending. Also involved in pre-mRNA splicing. In male adult brain involved in the maintenance of motor functions of dopaminergic neurons.</text>
</comment>
<evidence type="ECO:0000256" key="1">
    <source>
        <dbReference type="ARBA" id="ARBA00004324"/>
    </source>
</evidence>
<evidence type="ECO:0000256" key="9">
    <source>
        <dbReference type="ARBA" id="ARBA00023163"/>
    </source>
</evidence>